<feature type="domain" description="4Fe-4S ferredoxin-type" evidence="1">
    <location>
        <begin position="261"/>
        <end position="290"/>
    </location>
</feature>
<dbReference type="InterPro" id="IPR017900">
    <property type="entry name" value="4Fe4S_Fe_S_CS"/>
</dbReference>
<dbReference type="InterPro" id="IPR017896">
    <property type="entry name" value="4Fe4S_Fe-S-bd"/>
</dbReference>
<dbReference type="Gene3D" id="3.30.70.20">
    <property type="match status" value="1"/>
</dbReference>
<dbReference type="GO" id="GO:0016491">
    <property type="term" value="F:oxidoreductase activity"/>
    <property type="evidence" value="ECO:0007669"/>
    <property type="project" value="UniProtKB-ARBA"/>
</dbReference>
<sequence>MNIFILTSGKYGSRIINHISKMGLASSIIGIYEVPGDLPEFIDDVSRYVPDNLPEADLVLSIGLYGDINMVIPFVACKTGAKSIIVPIHDPKQIPAGLQMEIESEARDARIVFPKPFCSLEPVGDKYIDKFVESFGKPELEIKADDLIRHVEVKRGAPCGSTLFVAEKLKNVPVAEAEFEAGGRYHNYPCLASMDIDPQIGDTLLHVAGYRIKEAVKRELGFAAKSAVVCEEICQGGDNCSHICYEVCPIGDETVKIKENGKVEIDANSCGHCSICVQKCPLEAITIKNNVNLKRSE</sequence>
<evidence type="ECO:0000259" key="1">
    <source>
        <dbReference type="PROSITE" id="PS51379"/>
    </source>
</evidence>
<protein>
    <submittedName>
        <fullName evidence="2">Thymidylate synthase</fullName>
    </submittedName>
</protein>
<dbReference type="InterPro" id="IPR003745">
    <property type="entry name" value="DUF166"/>
</dbReference>
<dbReference type="PROSITE" id="PS51379">
    <property type="entry name" value="4FE4S_FER_2"/>
    <property type="match status" value="1"/>
</dbReference>
<dbReference type="AlphaFoldDB" id="A0A2A2H3N1"/>
<name>A0A2A2H3N1_METBR</name>
<accession>A0A2A2H3N1</accession>
<evidence type="ECO:0000313" key="2">
    <source>
        <dbReference type="EMBL" id="PAV03965.1"/>
    </source>
</evidence>
<organism evidence="2 3">
    <name type="scientific">Methanobacterium bryantii</name>
    <dbReference type="NCBI Taxonomy" id="2161"/>
    <lineage>
        <taxon>Archaea</taxon>
        <taxon>Methanobacteriati</taxon>
        <taxon>Methanobacteriota</taxon>
        <taxon>Methanomada group</taxon>
        <taxon>Methanobacteria</taxon>
        <taxon>Methanobacteriales</taxon>
        <taxon>Methanobacteriaceae</taxon>
        <taxon>Methanobacterium</taxon>
    </lineage>
</organism>
<keyword evidence="3" id="KW-1185">Reference proteome</keyword>
<reference evidence="2 3" key="1">
    <citation type="journal article" date="2017" name="BMC Genomics">
        <title>Genomic analysis of methanogenic archaea reveals a shift towards energy conservation.</title>
        <authorList>
            <person name="Gilmore S.P."/>
            <person name="Henske J.K."/>
            <person name="Sexton J.A."/>
            <person name="Solomon K.V."/>
            <person name="Seppala S."/>
            <person name="Yoo J.I."/>
            <person name="Huyett L.M."/>
            <person name="Pressman A."/>
            <person name="Cogan J.Z."/>
            <person name="Kivenson V."/>
            <person name="Peng X."/>
            <person name="Tan Y."/>
            <person name="Valentine D.L."/>
            <person name="O'Malley M.A."/>
        </authorList>
    </citation>
    <scope>NUCLEOTIDE SEQUENCE [LARGE SCALE GENOMIC DNA]</scope>
    <source>
        <strain evidence="2 3">M.o.H.</strain>
    </source>
</reference>
<dbReference type="SUPFAM" id="SSF54862">
    <property type="entry name" value="4Fe-4S ferredoxins"/>
    <property type="match status" value="1"/>
</dbReference>
<comment type="caution">
    <text evidence="2">The sequence shown here is derived from an EMBL/GenBank/DDBJ whole genome shotgun (WGS) entry which is preliminary data.</text>
</comment>
<proteinExistence type="predicted"/>
<evidence type="ECO:0000313" key="3">
    <source>
        <dbReference type="Proteomes" id="UP000217784"/>
    </source>
</evidence>
<gene>
    <name evidence="2" type="ORF">ASJ80_02820</name>
</gene>
<dbReference type="Pfam" id="PF02593">
    <property type="entry name" value="DUF166"/>
    <property type="match status" value="1"/>
</dbReference>
<dbReference type="OrthoDB" id="51323at2157"/>
<dbReference type="RefSeq" id="WP_069583661.1">
    <property type="nucleotide sequence ID" value="NZ_LMVM01000033.1"/>
</dbReference>
<dbReference type="EMBL" id="LMVM01000033">
    <property type="protein sequence ID" value="PAV03965.1"/>
    <property type="molecule type" value="Genomic_DNA"/>
</dbReference>
<dbReference type="PROSITE" id="PS00198">
    <property type="entry name" value="4FE4S_FER_1"/>
    <property type="match status" value="1"/>
</dbReference>
<dbReference type="Proteomes" id="UP000217784">
    <property type="component" value="Unassembled WGS sequence"/>
</dbReference>